<feature type="transmembrane region" description="Helical" evidence="1">
    <location>
        <begin position="18"/>
        <end position="37"/>
    </location>
</feature>
<feature type="transmembrane region" description="Helical" evidence="1">
    <location>
        <begin position="200"/>
        <end position="224"/>
    </location>
</feature>
<dbReference type="PATRIC" id="fig|1469144.10.peg.508"/>
<keyword evidence="1" id="KW-1133">Transmembrane helix</keyword>
<keyword evidence="1" id="KW-0812">Transmembrane</keyword>
<gene>
    <name evidence="2" type="ORF">LI90_414</name>
</gene>
<keyword evidence="3" id="KW-1185">Reference proteome</keyword>
<evidence type="ECO:0000313" key="2">
    <source>
        <dbReference type="EMBL" id="KWW98785.1"/>
    </source>
</evidence>
<protein>
    <submittedName>
        <fullName evidence="2">Uncharacterized protein</fullName>
    </submittedName>
</protein>
<dbReference type="AlphaFoldDB" id="A0A132MM33"/>
<name>A0A132MM33_9ACTN</name>
<evidence type="ECO:0000256" key="1">
    <source>
        <dbReference type="SAM" id="Phobius"/>
    </source>
</evidence>
<proteinExistence type="predicted"/>
<dbReference type="EMBL" id="LAXD01000001">
    <property type="protein sequence ID" value="KWW98785.1"/>
    <property type="molecule type" value="Genomic_DNA"/>
</dbReference>
<reference evidence="3" key="1">
    <citation type="submission" date="2015-04" db="EMBL/GenBank/DDBJ databases">
        <title>Physiological reanalysis, assessment of diazotrophy, and genome sequences of multiple isolates of Streptomyces thermoautotrophicus.</title>
        <authorList>
            <person name="MacKellar D.C."/>
            <person name="Lieber L."/>
            <person name="Norman J."/>
            <person name="Bolger A."/>
            <person name="Tobin C."/>
            <person name="Murray J.W."/>
            <person name="Chang R."/>
            <person name="Ford T."/>
            <person name="Nguyen P.Q."/>
            <person name="Woodward J."/>
            <person name="Permingeat H."/>
            <person name="Joshi N.S."/>
            <person name="Silver P.A."/>
            <person name="Usadel B."/>
            <person name="Rutherford A.W."/>
            <person name="Friesen M."/>
            <person name="Prell J."/>
        </authorList>
    </citation>
    <scope>NUCLEOTIDE SEQUENCE [LARGE SCALE GENOMIC DNA]</scope>
    <source>
        <strain evidence="3">H1</strain>
    </source>
</reference>
<evidence type="ECO:0000313" key="3">
    <source>
        <dbReference type="Proteomes" id="UP000070188"/>
    </source>
</evidence>
<feature type="transmembrane region" description="Helical" evidence="1">
    <location>
        <begin position="116"/>
        <end position="135"/>
    </location>
</feature>
<accession>A0A132MM33</accession>
<feature type="transmembrane region" description="Helical" evidence="1">
    <location>
        <begin position="70"/>
        <end position="88"/>
    </location>
</feature>
<comment type="caution">
    <text evidence="2">The sequence shown here is derived from an EMBL/GenBank/DDBJ whole genome shotgun (WGS) entry which is preliminary data.</text>
</comment>
<keyword evidence="1" id="KW-0472">Membrane</keyword>
<feature type="transmembrane region" description="Helical" evidence="1">
    <location>
        <begin position="168"/>
        <end position="188"/>
    </location>
</feature>
<dbReference type="Proteomes" id="UP000070188">
    <property type="component" value="Unassembled WGS sequence"/>
</dbReference>
<sequence length="242" mass="25165">MPAALLVATATVMLLEELAVYLVPTLFILVLMLSKLLGEVTAPRPAPGPLRIASLRPRDPASYVSARRIALMRGLSLAAAVLGIVGIIRARPDGRSLGYACDGMSGVQSPWPGFEYTAPALAVLAAGVLLAEVTLRRVATRPRIGGDPVAIHVDELLRSASAQATVRGATLMASLLAVGLAGPMALMLHRVPCSRAGDTLLVVLLFLAAIASAVAFLALLLDAVRDGATGVLRKVAGRWNKV</sequence>
<organism evidence="2 3">
    <name type="scientific">Carbonactinospora thermoautotrophica</name>
    <dbReference type="NCBI Taxonomy" id="1469144"/>
    <lineage>
        <taxon>Bacteria</taxon>
        <taxon>Bacillati</taxon>
        <taxon>Actinomycetota</taxon>
        <taxon>Actinomycetes</taxon>
        <taxon>Kitasatosporales</taxon>
        <taxon>Carbonactinosporaceae</taxon>
        <taxon>Carbonactinospora</taxon>
    </lineage>
</organism>